<dbReference type="AlphaFoldDB" id="W0FKS6"/>
<evidence type="ECO:0000259" key="2">
    <source>
        <dbReference type="PROSITE" id="PS50943"/>
    </source>
</evidence>
<reference evidence="3" key="1">
    <citation type="journal article" date="2013" name="PLoS ONE">
        <title>Metagenomic insights into the carbohydrate-active enzymes carried by the microorganisms adhering to solid digesta in the rumen of cows.</title>
        <authorList>
            <person name="Wang L."/>
            <person name="Hatem A."/>
            <person name="Catalyurek U.V."/>
            <person name="Morrison M."/>
            <person name="Yu Z."/>
        </authorList>
    </citation>
    <scope>NUCLEOTIDE SEQUENCE</scope>
</reference>
<dbReference type="PANTHER" id="PTHR46797:SF1">
    <property type="entry name" value="METHYLPHOSPHONATE SYNTHASE"/>
    <property type="match status" value="1"/>
</dbReference>
<dbReference type="PANTHER" id="PTHR46797">
    <property type="entry name" value="HTH-TYPE TRANSCRIPTIONAL REGULATOR"/>
    <property type="match status" value="1"/>
</dbReference>
<accession>W0FKS6</accession>
<dbReference type="PROSITE" id="PS50943">
    <property type="entry name" value="HTH_CROC1"/>
    <property type="match status" value="1"/>
</dbReference>
<dbReference type="InterPro" id="IPR001387">
    <property type="entry name" value="Cro/C1-type_HTH"/>
</dbReference>
<dbReference type="InterPro" id="IPR010982">
    <property type="entry name" value="Lambda_DNA-bd_dom_sf"/>
</dbReference>
<keyword evidence="1" id="KW-0238">DNA-binding</keyword>
<dbReference type="Gene3D" id="1.10.260.40">
    <property type="entry name" value="lambda repressor-like DNA-binding domains"/>
    <property type="match status" value="1"/>
</dbReference>
<dbReference type="GO" id="GO:0003677">
    <property type="term" value="F:DNA binding"/>
    <property type="evidence" value="ECO:0007669"/>
    <property type="project" value="UniProtKB-KW"/>
</dbReference>
<evidence type="ECO:0000313" key="3">
    <source>
        <dbReference type="EMBL" id="AHF24059.1"/>
    </source>
</evidence>
<organism evidence="3">
    <name type="scientific">uncultured bacterium Contig643</name>
    <dbReference type="NCBI Taxonomy" id="1393602"/>
    <lineage>
        <taxon>Bacteria</taxon>
        <taxon>environmental samples</taxon>
    </lineage>
</organism>
<sequence>MYLGEIIKEYRKKHGLSMQTFSDRANLSKAYISQLENNRNPKTGDPIVPSVETFVKIAAAMNISVDDLLNAVDENQPLVINPERSGKDLGQLIMTDDEAVDYHIDALAELIGLEYDDIKRAIDFALEMKGRK</sequence>
<evidence type="ECO:0000256" key="1">
    <source>
        <dbReference type="ARBA" id="ARBA00023125"/>
    </source>
</evidence>
<dbReference type="Pfam" id="PF01381">
    <property type="entry name" value="HTH_3"/>
    <property type="match status" value="1"/>
</dbReference>
<dbReference type="EMBL" id="KC246783">
    <property type="protein sequence ID" value="AHF24059.1"/>
    <property type="molecule type" value="Genomic_DNA"/>
</dbReference>
<dbReference type="CDD" id="cd00093">
    <property type="entry name" value="HTH_XRE"/>
    <property type="match status" value="1"/>
</dbReference>
<dbReference type="GO" id="GO:0003700">
    <property type="term" value="F:DNA-binding transcription factor activity"/>
    <property type="evidence" value="ECO:0007669"/>
    <property type="project" value="TreeGrafter"/>
</dbReference>
<dbReference type="SMART" id="SM00530">
    <property type="entry name" value="HTH_XRE"/>
    <property type="match status" value="1"/>
</dbReference>
<feature type="domain" description="HTH cro/C1-type" evidence="2">
    <location>
        <begin position="7"/>
        <end position="68"/>
    </location>
</feature>
<dbReference type="SUPFAM" id="SSF47413">
    <property type="entry name" value="lambda repressor-like DNA-binding domains"/>
    <property type="match status" value="1"/>
</dbReference>
<proteinExistence type="predicted"/>
<name>W0FKS6_9BACT</name>
<dbReference type="GO" id="GO:0005829">
    <property type="term" value="C:cytosol"/>
    <property type="evidence" value="ECO:0007669"/>
    <property type="project" value="TreeGrafter"/>
</dbReference>
<dbReference type="InterPro" id="IPR050807">
    <property type="entry name" value="TransReg_Diox_bact_type"/>
</dbReference>
<protein>
    <submittedName>
        <fullName evidence="3">XRE family transcriptional regulator</fullName>
    </submittedName>
</protein>